<dbReference type="SUPFAM" id="SSF55073">
    <property type="entry name" value="Nucleotide cyclase"/>
    <property type="match status" value="1"/>
</dbReference>
<dbReference type="InterPro" id="IPR001054">
    <property type="entry name" value="A/G_cyclase"/>
</dbReference>
<dbReference type="InterPro" id="IPR029787">
    <property type="entry name" value="Nucleotide_cyclase"/>
</dbReference>
<name>A0A060HXP2_RHIET</name>
<proteinExistence type="predicted"/>
<dbReference type="SMART" id="SM00028">
    <property type="entry name" value="TPR"/>
    <property type="match status" value="3"/>
</dbReference>
<dbReference type="InterPro" id="IPR050697">
    <property type="entry name" value="Adenylyl/Guanylyl_Cyclase_3/4"/>
</dbReference>
<organism evidence="3 4">
    <name type="scientific">Rhizobium etli bv. mimosae str. IE4771</name>
    <dbReference type="NCBI Taxonomy" id="1432050"/>
    <lineage>
        <taxon>Bacteria</taxon>
        <taxon>Pseudomonadati</taxon>
        <taxon>Pseudomonadota</taxon>
        <taxon>Alphaproteobacteria</taxon>
        <taxon>Hyphomicrobiales</taxon>
        <taxon>Rhizobiaceae</taxon>
        <taxon>Rhizobium/Agrobacterium group</taxon>
        <taxon>Rhizobium</taxon>
    </lineage>
</organism>
<dbReference type="GO" id="GO:0035556">
    <property type="term" value="P:intracellular signal transduction"/>
    <property type="evidence" value="ECO:0007669"/>
    <property type="project" value="InterPro"/>
</dbReference>
<dbReference type="PANTHER" id="PTHR43081">
    <property type="entry name" value="ADENYLATE CYCLASE, TERMINAL-DIFFERENTIATION SPECIFIC-RELATED"/>
    <property type="match status" value="1"/>
</dbReference>
<keyword evidence="3" id="KW-0456">Lyase</keyword>
<dbReference type="Proteomes" id="UP000027180">
    <property type="component" value="Chromosome"/>
</dbReference>
<dbReference type="SUPFAM" id="SSF48452">
    <property type="entry name" value="TPR-like"/>
    <property type="match status" value="1"/>
</dbReference>
<dbReference type="EMBL" id="CP006986">
    <property type="protein sequence ID" value="AIC26269.1"/>
    <property type="molecule type" value="Genomic_DNA"/>
</dbReference>
<dbReference type="GO" id="GO:0004016">
    <property type="term" value="F:adenylate cyclase activity"/>
    <property type="evidence" value="ECO:0007669"/>
    <property type="project" value="UniProtKB-EC"/>
</dbReference>
<dbReference type="InterPro" id="IPR011990">
    <property type="entry name" value="TPR-like_helical_dom_sf"/>
</dbReference>
<dbReference type="KEGG" id="rei:IE4771_CH01118"/>
<dbReference type="CDD" id="cd07302">
    <property type="entry name" value="CHD"/>
    <property type="match status" value="1"/>
</dbReference>
<dbReference type="HOGENOM" id="CLU_019981_0_0_5"/>
<dbReference type="Gene3D" id="3.30.70.1230">
    <property type="entry name" value="Nucleotide cyclase"/>
    <property type="match status" value="1"/>
</dbReference>
<dbReference type="GO" id="GO:0006171">
    <property type="term" value="P:cAMP biosynthetic process"/>
    <property type="evidence" value="ECO:0007669"/>
    <property type="project" value="TreeGrafter"/>
</dbReference>
<dbReference type="OrthoDB" id="9807521at2"/>
<evidence type="ECO:0000313" key="4">
    <source>
        <dbReference type="Proteomes" id="UP000027180"/>
    </source>
</evidence>
<evidence type="ECO:0000256" key="1">
    <source>
        <dbReference type="PROSITE-ProRule" id="PRU00339"/>
    </source>
</evidence>
<evidence type="ECO:0000259" key="2">
    <source>
        <dbReference type="PROSITE" id="PS50125"/>
    </source>
</evidence>
<protein>
    <submittedName>
        <fullName evidence="3">Adenylate cyclase 1</fullName>
        <ecNumber evidence="3">4.6.1.1</ecNumber>
    </submittedName>
</protein>
<feature type="domain" description="Guanylate cyclase" evidence="2">
    <location>
        <begin position="12"/>
        <end position="125"/>
    </location>
</feature>
<dbReference type="PROSITE" id="PS50125">
    <property type="entry name" value="GUANYLATE_CYCLASE_2"/>
    <property type="match status" value="1"/>
</dbReference>
<dbReference type="Gene3D" id="1.25.40.10">
    <property type="entry name" value="Tetratricopeptide repeat domain"/>
    <property type="match status" value="1"/>
</dbReference>
<keyword evidence="1" id="KW-0802">TPR repeat</keyword>
<dbReference type="InterPro" id="IPR019734">
    <property type="entry name" value="TPR_rpt"/>
</dbReference>
<sequence>MTDRFLQRRLAAIVVADVVGYSRLMEADEAATLDNLRELRSGVIEPAVMRHNGRIFKVMGDGFLIEFASAVDAVAAALEMQRTTTAIRASGDRRLLLRIGVNLGDVIDDGSDILGDGVNVAARLETQAAPGGICISGSVHGEIVGKIDDRFFDAGERYLKNLTRPVHVWHWPDALQSILPLPECPSLAVLPFTNMSGDEADESFVDGLTEDLITDLSRTAGLFVIARNSVYGYKGKPVDVRLVAQELGVRYVLEGSARRAMGRVRINAQLVDALGGQHLWADRFDRTVEDVFELQDEVNAKIVEALVGRLTIPAPRNRPKNFEAYDLCVRARLLTEESPQTEREAYMLLQRAVKLDPSYAEALGLLAYNRWLAWTHFGEPEDPNRRMAVTSAQKAVDLDPNDAGCRYVLGTILAYERQWEESDAAFAKALELDPNHADTWAAMSDMSVLDGRVADGLAQIEKALRLNPHPTCWYLCHLGQAQYAARDYEAATATLRRKETYRTNSRKFLAAALAQLGHSEEARREAELFLIAHPHFTIGHWLRSQPLRDAAVRDHFVDGFRKAGLPEM</sequence>
<gene>
    <name evidence="3" type="primary">cya-1</name>
    <name evidence="3" type="ORF">IE4771_CH01118</name>
</gene>
<feature type="repeat" description="TPR" evidence="1">
    <location>
        <begin position="403"/>
        <end position="436"/>
    </location>
</feature>
<dbReference type="PROSITE" id="PS50005">
    <property type="entry name" value="TPR"/>
    <property type="match status" value="1"/>
</dbReference>
<dbReference type="AlphaFoldDB" id="A0A060HXP2"/>
<dbReference type="Gene3D" id="3.40.50.10070">
    <property type="entry name" value="TolB, N-terminal domain"/>
    <property type="match status" value="1"/>
</dbReference>
<reference evidence="3 4" key="1">
    <citation type="submission" date="2013-12" db="EMBL/GenBank/DDBJ databases">
        <title>Complete genome sequence of Rhizobium etli bv. mimosae IE4771.</title>
        <authorList>
            <person name="Bustos P."/>
            <person name="Santamaria R.I."/>
            <person name="Lozano L."/>
            <person name="Ormeno-Orrillo E."/>
            <person name="Rogel M.A."/>
            <person name="Romero D."/>
            <person name="Cevallos M.A."/>
            <person name="Martinez-Romero E."/>
            <person name="Gonzalez V."/>
        </authorList>
    </citation>
    <scope>NUCLEOTIDE SEQUENCE [LARGE SCALE GENOMIC DNA]</scope>
    <source>
        <strain evidence="3 4">IE4771</strain>
    </source>
</reference>
<dbReference type="Pfam" id="PF13181">
    <property type="entry name" value="TPR_8"/>
    <property type="match status" value="1"/>
</dbReference>
<evidence type="ECO:0000313" key="3">
    <source>
        <dbReference type="EMBL" id="AIC26269.1"/>
    </source>
</evidence>
<accession>A0A060HXP2</accession>
<dbReference type="Pfam" id="PF00211">
    <property type="entry name" value="Guanylate_cyc"/>
    <property type="match status" value="1"/>
</dbReference>
<dbReference type="PANTHER" id="PTHR43081:SF19">
    <property type="entry name" value="PH-SENSITIVE ADENYLATE CYCLASE RV1264"/>
    <property type="match status" value="1"/>
</dbReference>
<dbReference type="EC" id="4.6.1.1" evidence="3"/>
<dbReference type="RefSeq" id="WP_038687469.1">
    <property type="nucleotide sequence ID" value="NZ_CP006986.1"/>
</dbReference>